<reference evidence="1 2" key="1">
    <citation type="submission" date="2020-11" db="EMBL/GenBank/DDBJ databases">
        <authorList>
            <person name="Wallbank WR R."/>
            <person name="Pardo Diaz C."/>
            <person name="Kozak K."/>
            <person name="Martin S."/>
            <person name="Jiggins C."/>
            <person name="Moest M."/>
            <person name="Warren A I."/>
            <person name="Generalovic N T."/>
            <person name="Byers J.R.P. K."/>
            <person name="Montejo-Kovacevich G."/>
            <person name="Yen C E."/>
        </authorList>
    </citation>
    <scope>NUCLEOTIDE SEQUENCE [LARGE SCALE GENOMIC DNA]</scope>
</reference>
<evidence type="ECO:0000313" key="1">
    <source>
        <dbReference type="EMBL" id="CAD7081235.1"/>
    </source>
</evidence>
<keyword evidence="2" id="KW-1185">Reference proteome</keyword>
<proteinExistence type="predicted"/>
<sequence>MDSGVHRLNFKQTNWKKFQERFIRGYREECPPFDAENDSTIAPGDRNLSNEEILQYLLKLENLTLQTIEQVVPKIKPRNNMEGYETAAIKRLKKVKSFLLTRVNKIYRRYGDYHHPILVEFKSLLKIARDLIRQHYVNEVNSQWREKLKGISPSDPESMFTKINTLFRKKSRIAVPRIKVGGSEI</sequence>
<dbReference type="AlphaFoldDB" id="A0A7R8UIE4"/>
<name>A0A7R8UIE4_HERIL</name>
<dbReference type="EMBL" id="LR899010">
    <property type="protein sequence ID" value="CAD7081235.1"/>
    <property type="molecule type" value="Genomic_DNA"/>
</dbReference>
<dbReference type="InParanoid" id="A0A7R8UIE4"/>
<organism evidence="1 2">
    <name type="scientific">Hermetia illucens</name>
    <name type="common">Black soldier fly</name>
    <dbReference type="NCBI Taxonomy" id="343691"/>
    <lineage>
        <taxon>Eukaryota</taxon>
        <taxon>Metazoa</taxon>
        <taxon>Ecdysozoa</taxon>
        <taxon>Arthropoda</taxon>
        <taxon>Hexapoda</taxon>
        <taxon>Insecta</taxon>
        <taxon>Pterygota</taxon>
        <taxon>Neoptera</taxon>
        <taxon>Endopterygota</taxon>
        <taxon>Diptera</taxon>
        <taxon>Brachycera</taxon>
        <taxon>Stratiomyomorpha</taxon>
        <taxon>Stratiomyidae</taxon>
        <taxon>Hermetiinae</taxon>
        <taxon>Hermetia</taxon>
    </lineage>
</organism>
<protein>
    <submittedName>
        <fullName evidence="1">Uncharacterized protein</fullName>
    </submittedName>
</protein>
<accession>A0A7R8UIE4</accession>
<dbReference type="Proteomes" id="UP000594454">
    <property type="component" value="Chromosome 2"/>
</dbReference>
<gene>
    <name evidence="1" type="ORF">HERILL_LOCUS4352</name>
</gene>
<evidence type="ECO:0000313" key="2">
    <source>
        <dbReference type="Proteomes" id="UP000594454"/>
    </source>
</evidence>